<keyword evidence="1 4" id="KW-0808">Transferase</keyword>
<name>A0A5B8IY35_9RHOB</name>
<sequence length="162" mass="18126">MQIEPAQPRDYDQIAAIWDPVIRETTIIFHTVQRTPEMVGDVIVKRRQAGRDFWVARDGDVVLGFATYDRFRDGDGYDYAMEHSIILTEDARGRGVGRALMDVLEAHAAKAGVHVMIAAIDAANASGQAFHAALGYEKVGLMPQVGRKFDRWLDLVLMQKIL</sequence>
<evidence type="ECO:0000259" key="3">
    <source>
        <dbReference type="PROSITE" id="PS51186"/>
    </source>
</evidence>
<dbReference type="EMBL" id="CP042261">
    <property type="protein sequence ID" value="QDY69568.1"/>
    <property type="molecule type" value="Genomic_DNA"/>
</dbReference>
<evidence type="ECO:0000313" key="4">
    <source>
        <dbReference type="EMBL" id="QDY69568.1"/>
    </source>
</evidence>
<gene>
    <name evidence="4" type="ORF">FPZ52_07995</name>
</gene>
<reference evidence="4 5" key="1">
    <citation type="submission" date="2019-07" db="EMBL/GenBank/DDBJ databases">
        <title>Litoreibacter alkalisoli sp. nov., isolated from saline-alkaline soil.</title>
        <authorList>
            <person name="Wang S."/>
            <person name="Xu L."/>
            <person name="Xing Y.-T."/>
            <person name="Sun J.-Q."/>
        </authorList>
    </citation>
    <scope>NUCLEOTIDE SEQUENCE [LARGE SCALE GENOMIC DNA]</scope>
    <source>
        <strain evidence="4 5">LN3S51</strain>
    </source>
</reference>
<keyword evidence="5" id="KW-1185">Reference proteome</keyword>
<dbReference type="CDD" id="cd04301">
    <property type="entry name" value="NAT_SF"/>
    <property type="match status" value="1"/>
</dbReference>
<dbReference type="SUPFAM" id="SSF55729">
    <property type="entry name" value="Acyl-CoA N-acyltransferases (Nat)"/>
    <property type="match status" value="1"/>
</dbReference>
<dbReference type="GO" id="GO:0016747">
    <property type="term" value="F:acyltransferase activity, transferring groups other than amino-acyl groups"/>
    <property type="evidence" value="ECO:0007669"/>
    <property type="project" value="InterPro"/>
</dbReference>
<proteinExistence type="predicted"/>
<organism evidence="4 5">
    <name type="scientific">Qingshengfaniella alkalisoli</name>
    <dbReference type="NCBI Taxonomy" id="2599296"/>
    <lineage>
        <taxon>Bacteria</taxon>
        <taxon>Pseudomonadati</taxon>
        <taxon>Pseudomonadota</taxon>
        <taxon>Alphaproteobacteria</taxon>
        <taxon>Rhodobacterales</taxon>
        <taxon>Paracoccaceae</taxon>
        <taxon>Qingshengfaniella</taxon>
    </lineage>
</organism>
<dbReference type="PANTHER" id="PTHR43072:SF23">
    <property type="entry name" value="UPF0039 PROTEIN C11D3.02C"/>
    <property type="match status" value="1"/>
</dbReference>
<accession>A0A5B8IY35</accession>
<keyword evidence="2" id="KW-0012">Acyltransferase</keyword>
<dbReference type="AlphaFoldDB" id="A0A5B8IY35"/>
<dbReference type="OrthoDB" id="5459937at2"/>
<evidence type="ECO:0000313" key="5">
    <source>
        <dbReference type="Proteomes" id="UP000318483"/>
    </source>
</evidence>
<dbReference type="PROSITE" id="PS51186">
    <property type="entry name" value="GNAT"/>
    <property type="match status" value="1"/>
</dbReference>
<protein>
    <submittedName>
        <fullName evidence="4">N-acetyltransferase</fullName>
    </submittedName>
</protein>
<evidence type="ECO:0000256" key="1">
    <source>
        <dbReference type="ARBA" id="ARBA00022679"/>
    </source>
</evidence>
<dbReference type="InterPro" id="IPR016181">
    <property type="entry name" value="Acyl_CoA_acyltransferase"/>
</dbReference>
<dbReference type="RefSeq" id="WP_146364946.1">
    <property type="nucleotide sequence ID" value="NZ_CP042261.1"/>
</dbReference>
<dbReference type="Pfam" id="PF00583">
    <property type="entry name" value="Acetyltransf_1"/>
    <property type="match status" value="1"/>
</dbReference>
<dbReference type="PANTHER" id="PTHR43072">
    <property type="entry name" value="N-ACETYLTRANSFERASE"/>
    <property type="match status" value="1"/>
</dbReference>
<dbReference type="Proteomes" id="UP000318483">
    <property type="component" value="Chromosome"/>
</dbReference>
<evidence type="ECO:0000256" key="2">
    <source>
        <dbReference type="ARBA" id="ARBA00023315"/>
    </source>
</evidence>
<dbReference type="Gene3D" id="3.40.630.30">
    <property type="match status" value="1"/>
</dbReference>
<dbReference type="KEGG" id="lit:FPZ52_07995"/>
<feature type="domain" description="N-acetyltransferase" evidence="3">
    <location>
        <begin position="1"/>
        <end position="162"/>
    </location>
</feature>
<dbReference type="InterPro" id="IPR000182">
    <property type="entry name" value="GNAT_dom"/>
</dbReference>